<dbReference type="AlphaFoldDB" id="A0A6C0JSJ2"/>
<organism evidence="1">
    <name type="scientific">viral metagenome</name>
    <dbReference type="NCBI Taxonomy" id="1070528"/>
    <lineage>
        <taxon>unclassified sequences</taxon>
        <taxon>metagenomes</taxon>
        <taxon>organismal metagenomes</taxon>
    </lineage>
</organism>
<dbReference type="GO" id="GO:0008270">
    <property type="term" value="F:zinc ion binding"/>
    <property type="evidence" value="ECO:0007669"/>
    <property type="project" value="InterPro"/>
</dbReference>
<dbReference type="EMBL" id="MN740658">
    <property type="protein sequence ID" value="QHU06634.1"/>
    <property type="molecule type" value="Genomic_DNA"/>
</dbReference>
<dbReference type="InterPro" id="IPR016192">
    <property type="entry name" value="APOBEC/CMP_deaminase_Zn-bd"/>
</dbReference>
<sequence length="104" mass="11942">MEYKPAHNLHLHYAELYKRNKLLASSRNRIGTRSRGCGWSDSTLHAERAVVKRFGDVSQLHGCILIVVRINKKGELLNSKPCSDCTKFLEKCMKEYGLLKVMYS</sequence>
<accession>A0A6C0JSJ2</accession>
<reference evidence="1" key="1">
    <citation type="journal article" date="2020" name="Nature">
        <title>Giant virus diversity and host interactions through global metagenomics.</title>
        <authorList>
            <person name="Schulz F."/>
            <person name="Roux S."/>
            <person name="Paez-Espino D."/>
            <person name="Jungbluth S."/>
            <person name="Walsh D.A."/>
            <person name="Denef V.J."/>
            <person name="McMahon K.D."/>
            <person name="Konstantinidis K.T."/>
            <person name="Eloe-Fadrosh E.A."/>
            <person name="Kyrpides N.C."/>
            <person name="Woyke T."/>
        </authorList>
    </citation>
    <scope>NUCLEOTIDE SEQUENCE</scope>
    <source>
        <strain evidence="1">GVMAG-S-1035315-10</strain>
    </source>
</reference>
<protein>
    <submittedName>
        <fullName evidence="1">Uncharacterized protein</fullName>
    </submittedName>
</protein>
<dbReference type="PROSITE" id="PS00903">
    <property type="entry name" value="CYT_DCMP_DEAMINASES_1"/>
    <property type="match status" value="1"/>
</dbReference>
<evidence type="ECO:0000313" key="1">
    <source>
        <dbReference type="EMBL" id="QHU06634.1"/>
    </source>
</evidence>
<name>A0A6C0JSJ2_9ZZZZ</name>
<proteinExistence type="predicted"/>
<dbReference type="GO" id="GO:0016787">
    <property type="term" value="F:hydrolase activity"/>
    <property type="evidence" value="ECO:0007669"/>
    <property type="project" value="InterPro"/>
</dbReference>